<gene>
    <name evidence="3" type="ORF">GTHE00462_LOCUS37770</name>
</gene>
<dbReference type="InterPro" id="IPR001251">
    <property type="entry name" value="CRAL-TRIO_dom"/>
</dbReference>
<dbReference type="PROSITE" id="PS50191">
    <property type="entry name" value="CRAL_TRIO"/>
    <property type="match status" value="1"/>
</dbReference>
<dbReference type="PANTHER" id="PTHR45657">
    <property type="entry name" value="CRAL-TRIO DOMAIN-CONTAINING PROTEIN YKL091C-RELATED"/>
    <property type="match status" value="1"/>
</dbReference>
<organism evidence="3">
    <name type="scientific">Guillardia theta</name>
    <name type="common">Cryptophyte</name>
    <name type="synonym">Cryptomonas phi</name>
    <dbReference type="NCBI Taxonomy" id="55529"/>
    <lineage>
        <taxon>Eukaryota</taxon>
        <taxon>Cryptophyceae</taxon>
        <taxon>Pyrenomonadales</taxon>
        <taxon>Geminigeraceae</taxon>
        <taxon>Guillardia</taxon>
    </lineage>
</organism>
<evidence type="ECO:0000259" key="2">
    <source>
        <dbReference type="PROSITE" id="PS50191"/>
    </source>
</evidence>
<evidence type="ECO:0000256" key="1">
    <source>
        <dbReference type="SAM" id="MobiDB-lite"/>
    </source>
</evidence>
<evidence type="ECO:0000313" key="3">
    <source>
        <dbReference type="EMBL" id="CAE2338633.1"/>
    </source>
</evidence>
<dbReference type="InterPro" id="IPR036865">
    <property type="entry name" value="CRAL-TRIO_dom_sf"/>
</dbReference>
<feature type="domain" description="CRAL-TRIO" evidence="2">
    <location>
        <begin position="89"/>
        <end position="264"/>
    </location>
</feature>
<dbReference type="CDD" id="cd00170">
    <property type="entry name" value="SEC14"/>
    <property type="match status" value="1"/>
</dbReference>
<proteinExistence type="predicted"/>
<feature type="compositionally biased region" description="Polar residues" evidence="1">
    <location>
        <begin position="270"/>
        <end position="288"/>
    </location>
</feature>
<protein>
    <recommendedName>
        <fullName evidence="2">CRAL-TRIO domain-containing protein</fullName>
    </recommendedName>
</protein>
<dbReference type="Pfam" id="PF00650">
    <property type="entry name" value="CRAL_TRIO"/>
    <property type="match status" value="1"/>
</dbReference>
<feature type="region of interest" description="Disordered" evidence="1">
    <location>
        <begin position="270"/>
        <end position="310"/>
    </location>
</feature>
<name>A0A7S4PM99_GUITH</name>
<reference evidence="3" key="1">
    <citation type="submission" date="2021-01" db="EMBL/GenBank/DDBJ databases">
        <authorList>
            <person name="Corre E."/>
            <person name="Pelletier E."/>
            <person name="Niang G."/>
            <person name="Scheremetjew M."/>
            <person name="Finn R."/>
            <person name="Kale V."/>
            <person name="Holt S."/>
            <person name="Cochrane G."/>
            <person name="Meng A."/>
            <person name="Brown T."/>
            <person name="Cohen L."/>
        </authorList>
    </citation>
    <scope>NUCLEOTIDE SEQUENCE</scope>
    <source>
        <strain evidence="3">CCMP 2712</strain>
    </source>
</reference>
<dbReference type="SUPFAM" id="SSF52087">
    <property type="entry name" value="CRAL/TRIO domain"/>
    <property type="match status" value="1"/>
</dbReference>
<dbReference type="AlphaFoldDB" id="A0A7S4PM99"/>
<dbReference type="Gene3D" id="3.40.525.10">
    <property type="entry name" value="CRAL-TRIO lipid binding domain"/>
    <property type="match status" value="1"/>
</dbReference>
<dbReference type="InterPro" id="IPR051026">
    <property type="entry name" value="PI/PC_transfer"/>
</dbReference>
<dbReference type="EMBL" id="HBKN01048349">
    <property type="protein sequence ID" value="CAE2338633.1"/>
    <property type="molecule type" value="Transcribed_RNA"/>
</dbReference>
<dbReference type="SMART" id="SM00516">
    <property type="entry name" value="SEC14"/>
    <property type="match status" value="1"/>
</dbReference>
<accession>A0A7S4PM99</accession>
<dbReference type="PANTHER" id="PTHR45657:SF1">
    <property type="entry name" value="CRAL-TRIO DOMAIN-CONTAINING PROTEIN YKL091C-RELATED"/>
    <property type="match status" value="1"/>
</dbReference>
<sequence length="310" mass="35658">MSPIQDKLAAEEECRRTEEEDRWCKIALESLTDAQREKFAADPLDVLMIVRGFWGESDRRKAICDAIKMIADWRDKVGFYKFFDCHIQDDKNFHAWWPEKMYGHDKWGHFIQGVRAGEVDTDSLMTLSDEALESLQGQKMSAYQIYKHEWMMQNGSQRYKHTLCVDLTNMSMNMLRGKKRQVLQKIFHIGSTYYPESMWKIYLVNSPLIFRAIWAIIKPWLHPVTLSKIQIIGSAKEAIKKMNEEGIPIEAIPDWMGELVRVDSPASLTCGQEGNTQGCPPTTTSPRSSRGEEDSACCNSSEPSLIFPFS</sequence>